<keyword evidence="3" id="KW-1185">Reference proteome</keyword>
<gene>
    <name evidence="2" type="ORF">DFH08DRAFT_821840</name>
</gene>
<reference evidence="2" key="1">
    <citation type="submission" date="2023-03" db="EMBL/GenBank/DDBJ databases">
        <title>Massive genome expansion in bonnet fungi (Mycena s.s.) driven by repeated elements and novel gene families across ecological guilds.</title>
        <authorList>
            <consortium name="Lawrence Berkeley National Laboratory"/>
            <person name="Harder C.B."/>
            <person name="Miyauchi S."/>
            <person name="Viragh M."/>
            <person name="Kuo A."/>
            <person name="Thoen E."/>
            <person name="Andreopoulos B."/>
            <person name="Lu D."/>
            <person name="Skrede I."/>
            <person name="Drula E."/>
            <person name="Henrissat B."/>
            <person name="Morin E."/>
            <person name="Kohler A."/>
            <person name="Barry K."/>
            <person name="LaButti K."/>
            <person name="Morin E."/>
            <person name="Salamov A."/>
            <person name="Lipzen A."/>
            <person name="Mereny Z."/>
            <person name="Hegedus B."/>
            <person name="Baldrian P."/>
            <person name="Stursova M."/>
            <person name="Weitz H."/>
            <person name="Taylor A."/>
            <person name="Grigoriev I.V."/>
            <person name="Nagy L.G."/>
            <person name="Martin F."/>
            <person name="Kauserud H."/>
        </authorList>
    </citation>
    <scope>NUCLEOTIDE SEQUENCE</scope>
    <source>
        <strain evidence="2">CBHHK002</strain>
    </source>
</reference>
<dbReference type="EMBL" id="JARIHO010000070">
    <property type="protein sequence ID" value="KAJ7312678.1"/>
    <property type="molecule type" value="Genomic_DNA"/>
</dbReference>
<organism evidence="2 3">
    <name type="scientific">Mycena albidolilacea</name>
    <dbReference type="NCBI Taxonomy" id="1033008"/>
    <lineage>
        <taxon>Eukaryota</taxon>
        <taxon>Fungi</taxon>
        <taxon>Dikarya</taxon>
        <taxon>Basidiomycota</taxon>
        <taxon>Agaricomycotina</taxon>
        <taxon>Agaricomycetes</taxon>
        <taxon>Agaricomycetidae</taxon>
        <taxon>Agaricales</taxon>
        <taxon>Marasmiineae</taxon>
        <taxon>Mycenaceae</taxon>
        <taxon>Mycena</taxon>
    </lineage>
</organism>
<dbReference type="Proteomes" id="UP001218218">
    <property type="component" value="Unassembled WGS sequence"/>
</dbReference>
<evidence type="ECO:0000313" key="3">
    <source>
        <dbReference type="Proteomes" id="UP001218218"/>
    </source>
</evidence>
<accession>A0AAD7EDN1</accession>
<evidence type="ECO:0000313" key="2">
    <source>
        <dbReference type="EMBL" id="KAJ7312678.1"/>
    </source>
</evidence>
<name>A0AAD7EDN1_9AGAR</name>
<comment type="caution">
    <text evidence="2">The sequence shown here is derived from an EMBL/GenBank/DDBJ whole genome shotgun (WGS) entry which is preliminary data.</text>
</comment>
<protein>
    <submittedName>
        <fullName evidence="2">Uncharacterized protein</fullName>
    </submittedName>
</protein>
<evidence type="ECO:0000256" key="1">
    <source>
        <dbReference type="SAM" id="MobiDB-lite"/>
    </source>
</evidence>
<dbReference type="AlphaFoldDB" id="A0AAD7EDN1"/>
<feature type="region of interest" description="Disordered" evidence="1">
    <location>
        <begin position="380"/>
        <end position="400"/>
    </location>
</feature>
<proteinExistence type="predicted"/>
<sequence>MSKTGGVAGVSALRTYGPDRRFMGVYYMLNTKALGSSINPIDSPPRVWLMVWKISASSELLPLFKHFYRTDVPLHTPHDFLPPSSVLPLAWSTLVRIPGKSSKQLTYKLCALAIGAKFGELGTQFRQECSHLVSLVHEALMTTSGTLYAVSAACPTFRVVIQHLHKAARPAYELGSAVIAALPQRFSTQSGPGVGAVTPGLSTPALLLFAGKSPWPADRRRHAAYAATQIPFRSNWSILGFREDAHWWGTSVQERAIYAAPLPTAQPGSAIHAPFRQRSGVHACTLLVELLLGEYTSHAIASHGHDSLKRSGPHALLPRPPQITHIYPCTRTPSLSGSPSSLMGALCVAAGLAHYRTIPNKPPAQRLSTSMLNSVPPPVYGDGETPEAQAHFSASDAPRW</sequence>